<dbReference type="Gene3D" id="3.60.21.10">
    <property type="match status" value="1"/>
</dbReference>
<accession>A0A2J6QIT4</accession>
<evidence type="ECO:0000313" key="2">
    <source>
        <dbReference type="Proteomes" id="UP000235672"/>
    </source>
</evidence>
<proteinExistence type="predicted"/>
<dbReference type="InterPro" id="IPR029052">
    <property type="entry name" value="Metallo-depent_PP-like"/>
</dbReference>
<dbReference type="SUPFAM" id="SSF56300">
    <property type="entry name" value="Metallo-dependent phosphatases"/>
    <property type="match status" value="1"/>
</dbReference>
<name>A0A2J6QIT4_9HELO</name>
<dbReference type="AlphaFoldDB" id="A0A2J6QIT4"/>
<dbReference type="OrthoDB" id="630188at2759"/>
<reference evidence="1 2" key="1">
    <citation type="submission" date="2016-05" db="EMBL/GenBank/DDBJ databases">
        <title>A degradative enzymes factory behind the ericoid mycorrhizal symbiosis.</title>
        <authorList>
            <consortium name="DOE Joint Genome Institute"/>
            <person name="Martino E."/>
            <person name="Morin E."/>
            <person name="Grelet G."/>
            <person name="Kuo A."/>
            <person name="Kohler A."/>
            <person name="Daghino S."/>
            <person name="Barry K."/>
            <person name="Choi C."/>
            <person name="Cichocki N."/>
            <person name="Clum A."/>
            <person name="Copeland A."/>
            <person name="Hainaut M."/>
            <person name="Haridas S."/>
            <person name="Labutti K."/>
            <person name="Lindquist E."/>
            <person name="Lipzen A."/>
            <person name="Khouja H.-R."/>
            <person name="Murat C."/>
            <person name="Ohm R."/>
            <person name="Olson A."/>
            <person name="Spatafora J."/>
            <person name="Veneault-Fourrey C."/>
            <person name="Henrissat B."/>
            <person name="Grigoriev I."/>
            <person name="Martin F."/>
            <person name="Perotto S."/>
        </authorList>
    </citation>
    <scope>NUCLEOTIDE SEQUENCE [LARGE SCALE GENOMIC DNA]</scope>
    <source>
        <strain evidence="1 2">UAMH 7357</strain>
    </source>
</reference>
<sequence>MEKRKQWEQSPARAIILDLDLGCDGLLKEIWRVKPKLHVCGHIHSGHGRQSLFWDDAQLAPETFKTSKKSGIIGDLMPSSRWIAAMRVIWYSLRNLISSSFGGTGTAGGVWINAALVYQNTTKIGNPPEVIEL</sequence>
<evidence type="ECO:0008006" key="3">
    <source>
        <dbReference type="Google" id="ProtNLM"/>
    </source>
</evidence>
<keyword evidence="2" id="KW-1185">Reference proteome</keyword>
<dbReference type="EMBL" id="KZ613468">
    <property type="protein sequence ID" value="PMD26170.1"/>
    <property type="molecule type" value="Genomic_DNA"/>
</dbReference>
<protein>
    <recommendedName>
        <fullName evidence="3">Calcineurin-like phosphoesterase domain-containing protein</fullName>
    </recommendedName>
</protein>
<dbReference type="Proteomes" id="UP000235672">
    <property type="component" value="Unassembled WGS sequence"/>
</dbReference>
<evidence type="ECO:0000313" key="1">
    <source>
        <dbReference type="EMBL" id="PMD26170.1"/>
    </source>
</evidence>
<organism evidence="1 2">
    <name type="scientific">Hyaloscypha hepaticicola</name>
    <dbReference type="NCBI Taxonomy" id="2082293"/>
    <lineage>
        <taxon>Eukaryota</taxon>
        <taxon>Fungi</taxon>
        <taxon>Dikarya</taxon>
        <taxon>Ascomycota</taxon>
        <taxon>Pezizomycotina</taxon>
        <taxon>Leotiomycetes</taxon>
        <taxon>Helotiales</taxon>
        <taxon>Hyaloscyphaceae</taxon>
        <taxon>Hyaloscypha</taxon>
    </lineage>
</organism>
<gene>
    <name evidence="1" type="ORF">NA56DRAFT_654813</name>
</gene>